<dbReference type="EMBL" id="WTVH01000015">
    <property type="protein sequence ID" value="NMF93537.1"/>
    <property type="molecule type" value="Genomic_DNA"/>
</dbReference>
<protein>
    <recommendedName>
        <fullName evidence="3">DUF1269 domain-containing protein</fullName>
    </recommendedName>
</protein>
<evidence type="ECO:0008006" key="3">
    <source>
        <dbReference type="Google" id="ProtNLM"/>
    </source>
</evidence>
<gene>
    <name evidence="1" type="ORF">GO608_09385</name>
</gene>
<keyword evidence="2" id="KW-1185">Reference proteome</keyword>
<sequence>MENYLHRVLGVYETRAAAEAALDRLVQRGLPRDKARLLEPGRSRENEEATADSDDVLKEVLRDGAIGTAVGTLAGAAGTVALAAANISLFVASPVLGALSMLGWGASLGAIVGAAAGAENSKGDVADLVKDALASGHVVLVAHTATEEQTTYARQIIGDSMAAEPGGAAATT</sequence>
<name>A0ABX1N2N7_9RHOO</name>
<dbReference type="Proteomes" id="UP000601990">
    <property type="component" value="Unassembled WGS sequence"/>
</dbReference>
<evidence type="ECO:0000313" key="2">
    <source>
        <dbReference type="Proteomes" id="UP000601990"/>
    </source>
</evidence>
<organism evidence="1 2">
    <name type="scientific">Aromatoleum buckelii</name>
    <dbReference type="NCBI Taxonomy" id="200254"/>
    <lineage>
        <taxon>Bacteria</taxon>
        <taxon>Pseudomonadati</taxon>
        <taxon>Pseudomonadota</taxon>
        <taxon>Betaproteobacteria</taxon>
        <taxon>Rhodocyclales</taxon>
        <taxon>Rhodocyclaceae</taxon>
        <taxon>Aromatoleum</taxon>
    </lineage>
</organism>
<reference evidence="1" key="1">
    <citation type="submission" date="2019-12" db="EMBL/GenBank/DDBJ databases">
        <title>Comparative genomics gives insights into the taxonomy of the Azoarcus-Aromatoleum group and reveals separate origins of nif in the plant-associated Azoarcus and non-plant-associated Aromatoleum sub-groups.</title>
        <authorList>
            <person name="Lafos M."/>
            <person name="Maluk M."/>
            <person name="Batista M."/>
            <person name="Junghare M."/>
            <person name="Carmona M."/>
            <person name="Faoro H."/>
            <person name="Cruz L.M."/>
            <person name="Battistoni F."/>
            <person name="De Souza E."/>
            <person name="Pedrosa F."/>
            <person name="Chen W.-M."/>
            <person name="Poole P.S."/>
            <person name="Dixon R.A."/>
            <person name="James E.K."/>
        </authorList>
    </citation>
    <scope>NUCLEOTIDE SEQUENCE</scope>
    <source>
        <strain evidence="1">U120</strain>
    </source>
</reference>
<evidence type="ECO:0000313" key="1">
    <source>
        <dbReference type="EMBL" id="NMF93537.1"/>
    </source>
</evidence>
<comment type="caution">
    <text evidence="1">The sequence shown here is derived from an EMBL/GenBank/DDBJ whole genome shotgun (WGS) entry which is preliminary data.</text>
</comment>
<accession>A0ABX1N2N7</accession>
<proteinExistence type="predicted"/>